<keyword evidence="10" id="KW-0966">Cell projection</keyword>
<evidence type="ECO:0000256" key="3">
    <source>
        <dbReference type="ARBA" id="ARBA00019015"/>
    </source>
</evidence>
<dbReference type="Proteomes" id="UP000037515">
    <property type="component" value="Unassembled WGS sequence"/>
</dbReference>
<dbReference type="PATRIC" id="fig|693.5.peg.3394"/>
<feature type="domain" description="Flagellar basal body rod protein N-terminal" evidence="6">
    <location>
        <begin position="3"/>
        <end position="32"/>
    </location>
</feature>
<dbReference type="PANTHER" id="PTHR30435">
    <property type="entry name" value="FLAGELLAR PROTEIN"/>
    <property type="match status" value="1"/>
</dbReference>
<dbReference type="AlphaFoldDB" id="A0A0M0HKA0"/>
<comment type="similarity">
    <text evidence="2 5">Belongs to the flagella basal body rod proteins family.</text>
</comment>
<evidence type="ECO:0000256" key="5">
    <source>
        <dbReference type="RuleBase" id="RU362116"/>
    </source>
</evidence>
<evidence type="ECO:0000313" key="11">
    <source>
        <dbReference type="Proteomes" id="UP000037515"/>
    </source>
</evidence>
<dbReference type="STRING" id="693.AKJ17_16680"/>
<dbReference type="InterPro" id="IPR010930">
    <property type="entry name" value="Flg_bb/hook_C_dom"/>
</dbReference>
<dbReference type="InterPro" id="IPR019776">
    <property type="entry name" value="Flagellar_basal_body_rod_CS"/>
</dbReference>
<dbReference type="GO" id="GO:0009424">
    <property type="term" value="C:bacterial-type flagellum hook"/>
    <property type="evidence" value="ECO:0007669"/>
    <property type="project" value="TreeGrafter"/>
</dbReference>
<feature type="domain" description="Flagellar hook protein FlgE D2" evidence="8">
    <location>
        <begin position="165"/>
        <end position="352"/>
    </location>
</feature>
<keyword evidence="10" id="KW-0969">Cilium</keyword>
<feature type="domain" description="Flagellar hook protein FlgE/F/G-like D1" evidence="9">
    <location>
        <begin position="83"/>
        <end position="149"/>
    </location>
</feature>
<dbReference type="SUPFAM" id="SSF117143">
    <property type="entry name" value="Flagellar hook protein flgE"/>
    <property type="match status" value="1"/>
</dbReference>
<comment type="subcellular location">
    <subcellularLocation>
        <location evidence="1 5">Bacterial flagellum basal body</location>
    </subcellularLocation>
</comment>
<dbReference type="InterPro" id="IPR020013">
    <property type="entry name" value="Flagellar_FlgE/F/G"/>
</dbReference>
<dbReference type="InterPro" id="IPR037925">
    <property type="entry name" value="FlgE/F/G-like"/>
</dbReference>
<evidence type="ECO:0000256" key="2">
    <source>
        <dbReference type="ARBA" id="ARBA00009677"/>
    </source>
</evidence>
<dbReference type="InterPro" id="IPR011491">
    <property type="entry name" value="FlgE_D2"/>
</dbReference>
<dbReference type="Pfam" id="PF00460">
    <property type="entry name" value="Flg_bb_rod"/>
    <property type="match status" value="1"/>
</dbReference>
<evidence type="ECO:0000259" key="9">
    <source>
        <dbReference type="Pfam" id="PF22692"/>
    </source>
</evidence>
<gene>
    <name evidence="10" type="ORF">AKJ17_16680</name>
</gene>
<dbReference type="GO" id="GO:0009425">
    <property type="term" value="C:bacterial-type flagellum basal body"/>
    <property type="evidence" value="ECO:0007669"/>
    <property type="project" value="UniProtKB-SubCell"/>
</dbReference>
<dbReference type="Gene3D" id="2.60.98.20">
    <property type="entry name" value="Flagellar hook protein FlgE"/>
    <property type="match status" value="1"/>
</dbReference>
<dbReference type="EMBL" id="LHPJ01000019">
    <property type="protein sequence ID" value="KOO02232.1"/>
    <property type="molecule type" value="Genomic_DNA"/>
</dbReference>
<comment type="caution">
    <text evidence="10">The sequence shown here is derived from an EMBL/GenBank/DDBJ whole genome shotgun (WGS) entry which is preliminary data.</text>
</comment>
<reference evidence="11" key="1">
    <citation type="submission" date="2015-08" db="EMBL/GenBank/DDBJ databases">
        <title>Vibrio galatheae sp. nov., a novel member of the Vibrionaceae family isolated from the Solomon Islands.</title>
        <authorList>
            <person name="Giubergia S."/>
            <person name="Machado H."/>
            <person name="Mateiu R.V."/>
            <person name="Gram L."/>
        </authorList>
    </citation>
    <scope>NUCLEOTIDE SEQUENCE [LARGE SCALE GENOMIC DNA]</scope>
    <source>
        <strain evidence="11">DSM 19584</strain>
    </source>
</reference>
<dbReference type="Pfam" id="PF22692">
    <property type="entry name" value="LlgE_F_G_D1"/>
    <property type="match status" value="1"/>
</dbReference>
<protein>
    <recommendedName>
        <fullName evidence="3 5">Flagellar hook protein FlgE</fullName>
    </recommendedName>
</protein>
<keyword evidence="10" id="KW-0282">Flagellum</keyword>
<dbReference type="RefSeq" id="WP_053396952.1">
    <property type="nucleotide sequence ID" value="NZ_LHPJ01000019.1"/>
</dbReference>
<proteinExistence type="inferred from homology"/>
<organism evidence="10 11">
    <name type="scientific">Vibrio nereis</name>
    <dbReference type="NCBI Taxonomy" id="693"/>
    <lineage>
        <taxon>Bacteria</taxon>
        <taxon>Pseudomonadati</taxon>
        <taxon>Pseudomonadota</taxon>
        <taxon>Gammaproteobacteria</taxon>
        <taxon>Vibrionales</taxon>
        <taxon>Vibrionaceae</taxon>
        <taxon>Vibrio</taxon>
    </lineage>
</organism>
<dbReference type="InterPro" id="IPR053967">
    <property type="entry name" value="LlgE_F_G-like_D1"/>
</dbReference>
<evidence type="ECO:0000256" key="4">
    <source>
        <dbReference type="ARBA" id="ARBA00023143"/>
    </source>
</evidence>
<dbReference type="OrthoDB" id="8578401at2"/>
<comment type="function">
    <text evidence="5">A flexible structure which links the flagellar filament to the drive apparatus in the basal body.</text>
</comment>
<dbReference type="InterPro" id="IPR001444">
    <property type="entry name" value="Flag_bb_rod_N"/>
</dbReference>
<dbReference type="PROSITE" id="PS00588">
    <property type="entry name" value="FLAGELLA_BB_ROD"/>
    <property type="match status" value="1"/>
</dbReference>
<dbReference type="Pfam" id="PF06429">
    <property type="entry name" value="Flg_bbr_C"/>
    <property type="match status" value="1"/>
</dbReference>
<dbReference type="GO" id="GO:0005829">
    <property type="term" value="C:cytosol"/>
    <property type="evidence" value="ECO:0007669"/>
    <property type="project" value="TreeGrafter"/>
</dbReference>
<accession>A0A0M0HKA0</accession>
<evidence type="ECO:0000256" key="1">
    <source>
        <dbReference type="ARBA" id="ARBA00004117"/>
    </source>
</evidence>
<evidence type="ECO:0000259" key="8">
    <source>
        <dbReference type="Pfam" id="PF07559"/>
    </source>
</evidence>
<feature type="domain" description="Flagellar basal-body/hook protein C-terminal" evidence="7">
    <location>
        <begin position="427"/>
        <end position="471"/>
    </location>
</feature>
<dbReference type="GO" id="GO:0071978">
    <property type="term" value="P:bacterial-type flagellum-dependent swarming motility"/>
    <property type="evidence" value="ECO:0007669"/>
    <property type="project" value="TreeGrafter"/>
</dbReference>
<sequence>MSYVALSGLSAAQLDLNTTSNNIANANTYGFKESRAEFGDVYSNSLFTNAKTTPGGGVQAQKVAQQFHEGSSVYTNNPMDLRISGTGFFAVAKDRLSPTTNELTRNGAFHLNKDNYMVTSNDEFLLGYKVNEDTGDVLSYEPTPLNIPKEFGKPKQTANIEVGVNLPASGDLKDPTKFDFNDPDSYNRSTSSTIYDSMGQSYKLTTYYLKDQTQPNTWQTYYTVTDSEGEKALNIAGGDATSPSGHVGHTMKFNNDGTLASLNNGNPIESVPLGGEVAEAQAQANPANAENAENVDNAENTDAVGATEQPAVAGGAGINLNGADVNQTLNFNLNSATQFAAPFELTKFDEDGATTGFLTKVDFDENGSVLGTYSNGENVTLGRVALVRVANEQGLDKKGGTQWDSTQFSGDKIWGESNKGSFGSLNSGTLEQSNIDMTQELVDLISAQRNFQANSRSLEVHNQTQQTILQIR</sequence>
<dbReference type="InterPro" id="IPR037058">
    <property type="entry name" value="Falgellar_hook_FlgE_sf"/>
</dbReference>
<keyword evidence="11" id="KW-1185">Reference proteome</keyword>
<name>A0A0M0HKA0_VIBNE</name>
<evidence type="ECO:0000259" key="6">
    <source>
        <dbReference type="Pfam" id="PF00460"/>
    </source>
</evidence>
<evidence type="ECO:0000313" key="10">
    <source>
        <dbReference type="EMBL" id="KOO02232.1"/>
    </source>
</evidence>
<keyword evidence="4 5" id="KW-0975">Bacterial flagellum</keyword>
<dbReference type="PANTHER" id="PTHR30435:SF1">
    <property type="entry name" value="FLAGELLAR HOOK PROTEIN FLGE"/>
    <property type="match status" value="1"/>
</dbReference>
<dbReference type="Pfam" id="PF07559">
    <property type="entry name" value="FlgE_D2"/>
    <property type="match status" value="1"/>
</dbReference>
<dbReference type="NCBIfam" id="TIGR03506">
    <property type="entry name" value="FlgEFG_subfam"/>
    <property type="match status" value="1"/>
</dbReference>
<evidence type="ECO:0000259" key="7">
    <source>
        <dbReference type="Pfam" id="PF06429"/>
    </source>
</evidence>